<dbReference type="Proteomes" id="UP000013782">
    <property type="component" value="Unassembled WGS sequence"/>
</dbReference>
<dbReference type="Pfam" id="PF00160">
    <property type="entry name" value="Pro_isomerase"/>
    <property type="match status" value="1"/>
</dbReference>
<dbReference type="STRING" id="160454.RV10_GL001409"/>
<dbReference type="PANTHER" id="PTHR45625">
    <property type="entry name" value="PEPTIDYL-PROLYL CIS-TRANS ISOMERASE-RELATED"/>
    <property type="match status" value="1"/>
</dbReference>
<comment type="caution">
    <text evidence="7">The sequence shown here is derived from an EMBL/GenBank/DDBJ whole genome shotgun (WGS) entry which is preliminary data.</text>
</comment>
<keyword evidence="5" id="KW-0413">Isomerase</keyword>
<reference evidence="7 8" key="1">
    <citation type="submission" date="2013-02" db="EMBL/GenBank/DDBJ databases">
        <title>The Genome Sequence of Enterococcus pallens BAA-351.</title>
        <authorList>
            <consortium name="The Broad Institute Genome Sequencing Platform"/>
            <consortium name="The Broad Institute Genome Sequencing Center for Infectious Disease"/>
            <person name="Earl A.M."/>
            <person name="Gilmore M.S."/>
            <person name="Lebreton F."/>
            <person name="Walker B."/>
            <person name="Young S.K."/>
            <person name="Zeng Q."/>
            <person name="Gargeya S."/>
            <person name="Fitzgerald M."/>
            <person name="Haas B."/>
            <person name="Abouelleil A."/>
            <person name="Alvarado L."/>
            <person name="Arachchi H.M."/>
            <person name="Berlin A.M."/>
            <person name="Chapman S.B."/>
            <person name="Dewar J."/>
            <person name="Goldberg J."/>
            <person name="Griggs A."/>
            <person name="Gujja S."/>
            <person name="Hansen M."/>
            <person name="Howarth C."/>
            <person name="Imamovic A."/>
            <person name="Larimer J."/>
            <person name="McCowan C."/>
            <person name="Murphy C."/>
            <person name="Neiman D."/>
            <person name="Pearson M."/>
            <person name="Priest M."/>
            <person name="Roberts A."/>
            <person name="Saif S."/>
            <person name="Shea T."/>
            <person name="Sisk P."/>
            <person name="Sykes S."/>
            <person name="Wortman J."/>
            <person name="Nusbaum C."/>
            <person name="Birren B."/>
        </authorList>
    </citation>
    <scope>NUCLEOTIDE SEQUENCE [LARGE SCALE GENOMIC DNA]</scope>
    <source>
        <strain evidence="7 8">ATCC BAA-351</strain>
    </source>
</reference>
<feature type="domain" description="PPIase cyclophilin-type" evidence="6">
    <location>
        <begin position="152"/>
        <end position="330"/>
    </location>
</feature>
<evidence type="ECO:0000256" key="4">
    <source>
        <dbReference type="ARBA" id="ARBA00023110"/>
    </source>
</evidence>
<evidence type="ECO:0000313" key="7">
    <source>
        <dbReference type="EMBL" id="EOH93648.1"/>
    </source>
</evidence>
<evidence type="ECO:0000259" key="6">
    <source>
        <dbReference type="PROSITE" id="PS50072"/>
    </source>
</evidence>
<dbReference type="PROSITE" id="PS50072">
    <property type="entry name" value="CSA_PPIASE_2"/>
    <property type="match status" value="1"/>
</dbReference>
<dbReference type="AlphaFoldDB" id="R2QEH8"/>
<dbReference type="CDD" id="cd00317">
    <property type="entry name" value="cyclophilin"/>
    <property type="match status" value="1"/>
</dbReference>
<protein>
    <recommendedName>
        <fullName evidence="3">peptidylprolyl isomerase</fullName>
        <ecNumber evidence="3">5.2.1.8</ecNumber>
    </recommendedName>
</protein>
<evidence type="ECO:0000256" key="2">
    <source>
        <dbReference type="ARBA" id="ARBA00002388"/>
    </source>
</evidence>
<dbReference type="InterPro" id="IPR002130">
    <property type="entry name" value="Cyclophilin-type_PPIase_dom"/>
</dbReference>
<comment type="catalytic activity">
    <reaction evidence="1">
        <text>[protein]-peptidylproline (omega=180) = [protein]-peptidylproline (omega=0)</text>
        <dbReference type="Rhea" id="RHEA:16237"/>
        <dbReference type="Rhea" id="RHEA-COMP:10747"/>
        <dbReference type="Rhea" id="RHEA-COMP:10748"/>
        <dbReference type="ChEBI" id="CHEBI:83833"/>
        <dbReference type="ChEBI" id="CHEBI:83834"/>
        <dbReference type="EC" id="5.2.1.8"/>
    </reaction>
</comment>
<accession>R2QEH8</accession>
<dbReference type="EMBL" id="AJAQ01000016">
    <property type="protein sequence ID" value="EOH93648.1"/>
    <property type="molecule type" value="Genomic_DNA"/>
</dbReference>
<evidence type="ECO:0000256" key="1">
    <source>
        <dbReference type="ARBA" id="ARBA00000971"/>
    </source>
</evidence>
<sequence length="333" mass="37566">MKNLHNLRDYHAEAPINHLIARHWDAIEIKAVCQAFLAAIPKQQLESFLVTDSLQREKVLAYFAAFANQPLDYLHSQWQLFYQVAASDDYNDLRGHLQLTFQAEETAYTVLLAMARLGNQAGVNWRIYDILWQDQGVSVAEVPLLQLEKPQQEEICVLLTDFGEIRLRLFPDQAPLAAANWRTLAKQGFYDNTPFARVISEFVIQGGALDGSGDEAISSYDGFFADEVHRGLYHFNGALALGNHGPHTNGNQFFIVQNTKVQADLLPKLSLPKNVKQAYLDMGGLPELDGRYTVFGQVYEGLEIVKDIAAQPTNDEDTPIDPVFIRKISFEKR</sequence>
<organism evidence="7 8">
    <name type="scientific">Enterococcus pallens ATCC BAA-351</name>
    <dbReference type="NCBI Taxonomy" id="1158607"/>
    <lineage>
        <taxon>Bacteria</taxon>
        <taxon>Bacillati</taxon>
        <taxon>Bacillota</taxon>
        <taxon>Bacilli</taxon>
        <taxon>Lactobacillales</taxon>
        <taxon>Enterococcaceae</taxon>
        <taxon>Enterococcus</taxon>
    </lineage>
</organism>
<dbReference type="OrthoDB" id="9807797at2"/>
<keyword evidence="4" id="KW-0697">Rotamase</keyword>
<dbReference type="Gene3D" id="2.40.100.10">
    <property type="entry name" value="Cyclophilin-like"/>
    <property type="match status" value="1"/>
</dbReference>
<dbReference type="EC" id="5.2.1.8" evidence="3"/>
<keyword evidence="8" id="KW-1185">Reference proteome</keyword>
<evidence type="ECO:0000313" key="8">
    <source>
        <dbReference type="Proteomes" id="UP000013782"/>
    </source>
</evidence>
<dbReference type="PATRIC" id="fig|1158607.3.peg.2319"/>
<comment type="function">
    <text evidence="2">PPIases accelerate the folding of proteins. It catalyzes the cis-trans isomerization of proline imidic peptide bonds in oligopeptides.</text>
</comment>
<proteinExistence type="predicted"/>
<dbReference type="InterPro" id="IPR029000">
    <property type="entry name" value="Cyclophilin-like_dom_sf"/>
</dbReference>
<dbReference type="GO" id="GO:0003755">
    <property type="term" value="F:peptidyl-prolyl cis-trans isomerase activity"/>
    <property type="evidence" value="ECO:0007669"/>
    <property type="project" value="UniProtKB-KW"/>
</dbReference>
<evidence type="ECO:0000256" key="3">
    <source>
        <dbReference type="ARBA" id="ARBA00013194"/>
    </source>
</evidence>
<gene>
    <name evidence="7" type="ORF">UAU_02344</name>
</gene>
<dbReference type="HOGENOM" id="CLU_754070_0_0_9"/>
<evidence type="ECO:0000256" key="5">
    <source>
        <dbReference type="ARBA" id="ARBA00023235"/>
    </source>
</evidence>
<dbReference type="PANTHER" id="PTHR45625:SF4">
    <property type="entry name" value="PEPTIDYLPROLYL ISOMERASE DOMAIN AND WD REPEAT-CONTAINING PROTEIN 1"/>
    <property type="match status" value="1"/>
</dbReference>
<dbReference type="InterPro" id="IPR044666">
    <property type="entry name" value="Cyclophilin_A-like"/>
</dbReference>
<dbReference type="eggNOG" id="COG0652">
    <property type="taxonomic scope" value="Bacteria"/>
</dbReference>
<dbReference type="PRINTS" id="PR00153">
    <property type="entry name" value="CSAPPISMRASE"/>
</dbReference>
<name>R2QEH8_9ENTE</name>
<dbReference type="SUPFAM" id="SSF50891">
    <property type="entry name" value="Cyclophilin-like"/>
    <property type="match status" value="1"/>
</dbReference>